<name>A0AB34J2C9_PRYPA</name>
<evidence type="ECO:0000313" key="3">
    <source>
        <dbReference type="Proteomes" id="UP001515480"/>
    </source>
</evidence>
<protein>
    <submittedName>
        <fullName evidence="2">Uncharacterized protein</fullName>
    </submittedName>
</protein>
<organism evidence="2 3">
    <name type="scientific">Prymnesium parvum</name>
    <name type="common">Toxic golden alga</name>
    <dbReference type="NCBI Taxonomy" id="97485"/>
    <lineage>
        <taxon>Eukaryota</taxon>
        <taxon>Haptista</taxon>
        <taxon>Haptophyta</taxon>
        <taxon>Prymnesiophyceae</taxon>
        <taxon>Prymnesiales</taxon>
        <taxon>Prymnesiaceae</taxon>
        <taxon>Prymnesium</taxon>
    </lineage>
</organism>
<evidence type="ECO:0000256" key="1">
    <source>
        <dbReference type="SAM" id="Coils"/>
    </source>
</evidence>
<feature type="coiled-coil region" evidence="1">
    <location>
        <begin position="224"/>
        <end position="251"/>
    </location>
</feature>
<accession>A0AB34J2C9</accession>
<comment type="caution">
    <text evidence="2">The sequence shown here is derived from an EMBL/GenBank/DDBJ whole genome shotgun (WGS) entry which is preliminary data.</text>
</comment>
<proteinExistence type="predicted"/>
<reference evidence="2 3" key="1">
    <citation type="journal article" date="2024" name="Science">
        <title>Giant polyketide synthase enzymes in the biosynthesis of giant marine polyether toxins.</title>
        <authorList>
            <person name="Fallon T.R."/>
            <person name="Shende V.V."/>
            <person name="Wierzbicki I.H."/>
            <person name="Pendleton A.L."/>
            <person name="Watervoot N.F."/>
            <person name="Auber R.P."/>
            <person name="Gonzalez D.J."/>
            <person name="Wisecaver J.H."/>
            <person name="Moore B.S."/>
        </authorList>
    </citation>
    <scope>NUCLEOTIDE SEQUENCE [LARGE SCALE GENOMIC DNA]</scope>
    <source>
        <strain evidence="2 3">12B1</strain>
    </source>
</reference>
<dbReference type="AlphaFoldDB" id="A0AB34J2C9"/>
<keyword evidence="3" id="KW-1185">Reference proteome</keyword>
<gene>
    <name evidence="2" type="ORF">AB1Y20_006126</name>
</gene>
<dbReference type="Proteomes" id="UP001515480">
    <property type="component" value="Unassembled WGS sequence"/>
</dbReference>
<dbReference type="EMBL" id="JBGBPQ010000014">
    <property type="protein sequence ID" value="KAL1511321.1"/>
    <property type="molecule type" value="Genomic_DNA"/>
</dbReference>
<evidence type="ECO:0000313" key="2">
    <source>
        <dbReference type="EMBL" id="KAL1511321.1"/>
    </source>
</evidence>
<keyword evidence="1" id="KW-0175">Coiled coil</keyword>
<sequence length="258" mass="29459">MLAILLISGAYLYRLSQRPLFDHTMLREIRETWNGDELFTSLRDGQGIDKQLLRLTESSKFLSPDYLPFLPSVASLGVEIKRVRRRYIQALSEFPEHERARALASAFLERPGETLLSGIALVSAARTYASHLAVKDFLHSQEIFDFAMEQELMVAGCFRAVDDEEAFHRLMDSQMALEALSKCISCSCFEIVAVPQIQIEEFAIENSSEDMQKAKFQESVYDKLDTMNKELKEMDQRHRQALDDIKNLLGQAVSRVSI</sequence>